<dbReference type="Pfam" id="PF09791">
    <property type="entry name" value="Oxidored-like"/>
    <property type="match status" value="1"/>
</dbReference>
<dbReference type="Proteomes" id="UP000014760">
    <property type="component" value="Unassembled WGS sequence"/>
</dbReference>
<evidence type="ECO:0000256" key="3">
    <source>
        <dbReference type="ARBA" id="ARBA00022630"/>
    </source>
</evidence>
<comment type="cofactor">
    <cofactor evidence="1 7 8">
        <name>FAD</name>
        <dbReference type="ChEBI" id="CHEBI:57692"/>
    </cofactor>
</comment>
<feature type="binding site" evidence="7">
    <location>
        <position position="112"/>
    </location>
    <ligand>
        <name>FAD</name>
        <dbReference type="ChEBI" id="CHEBI:57692"/>
    </ligand>
</feature>
<dbReference type="PANTHER" id="PTHR19370:SF184">
    <property type="entry name" value="NADH-CYTOCHROME B5 REDUCTASE-LIKE"/>
    <property type="match status" value="1"/>
</dbReference>
<reference evidence="10 12" key="2">
    <citation type="journal article" date="2013" name="Nature">
        <title>Insights into bilaterian evolution from three spiralian genomes.</title>
        <authorList>
            <person name="Simakov O."/>
            <person name="Marletaz F."/>
            <person name="Cho S.J."/>
            <person name="Edsinger-Gonzales E."/>
            <person name="Havlak P."/>
            <person name="Hellsten U."/>
            <person name="Kuo D.H."/>
            <person name="Larsson T."/>
            <person name="Lv J."/>
            <person name="Arendt D."/>
            <person name="Savage R."/>
            <person name="Osoegawa K."/>
            <person name="de Jong P."/>
            <person name="Grimwood J."/>
            <person name="Chapman J.A."/>
            <person name="Shapiro H."/>
            <person name="Aerts A."/>
            <person name="Otillar R.P."/>
            <person name="Terry A.Y."/>
            <person name="Boore J.L."/>
            <person name="Grigoriev I.V."/>
            <person name="Lindberg D.R."/>
            <person name="Seaver E.C."/>
            <person name="Weisblat D.A."/>
            <person name="Putnam N.H."/>
            <person name="Rokhsar D.S."/>
        </authorList>
    </citation>
    <scope>NUCLEOTIDE SEQUENCE</scope>
    <source>
        <strain evidence="10 12">I ESC-2004</strain>
    </source>
</reference>
<dbReference type="CDD" id="cd06183">
    <property type="entry name" value="cyt_b5_reduct_like"/>
    <property type="match status" value="1"/>
</dbReference>
<dbReference type="InterPro" id="IPR019180">
    <property type="entry name" value="Oxidoreductase-like_N"/>
</dbReference>
<dbReference type="InterPro" id="IPR001433">
    <property type="entry name" value="OxRdtase_FAD/NAD-bd"/>
</dbReference>
<dbReference type="EnsemblMetazoa" id="CapteT149665">
    <property type="protein sequence ID" value="CapteP149665"/>
    <property type="gene ID" value="CapteG149665"/>
</dbReference>
<evidence type="ECO:0000256" key="2">
    <source>
        <dbReference type="ARBA" id="ARBA00006105"/>
    </source>
</evidence>
<dbReference type="HOGENOM" id="CLU_003827_9_3_1"/>
<dbReference type="PROSITE" id="PS51384">
    <property type="entry name" value="FAD_FR"/>
    <property type="match status" value="1"/>
</dbReference>
<dbReference type="EMBL" id="AMQN01003759">
    <property type="status" value="NOT_ANNOTATED_CDS"/>
    <property type="molecule type" value="Genomic_DNA"/>
</dbReference>
<protein>
    <recommendedName>
        <fullName evidence="8">NADH-cytochrome b5 reductase</fullName>
        <ecNumber evidence="8">1.6.2.2</ecNumber>
    </recommendedName>
</protein>
<reference evidence="12" key="1">
    <citation type="submission" date="2012-12" db="EMBL/GenBank/DDBJ databases">
        <authorList>
            <person name="Hellsten U."/>
            <person name="Grimwood J."/>
            <person name="Chapman J.A."/>
            <person name="Shapiro H."/>
            <person name="Aerts A."/>
            <person name="Otillar R.P."/>
            <person name="Terry A.Y."/>
            <person name="Boore J.L."/>
            <person name="Simakov O."/>
            <person name="Marletaz F."/>
            <person name="Cho S.-J."/>
            <person name="Edsinger-Gonzales E."/>
            <person name="Havlak P."/>
            <person name="Kuo D.-H."/>
            <person name="Larsson T."/>
            <person name="Lv J."/>
            <person name="Arendt D."/>
            <person name="Savage R."/>
            <person name="Osoegawa K."/>
            <person name="de Jong P."/>
            <person name="Lindberg D.R."/>
            <person name="Seaver E.C."/>
            <person name="Weisblat D.A."/>
            <person name="Putnam N.H."/>
            <person name="Grigoriev I.V."/>
            <person name="Rokhsar D.S."/>
        </authorList>
    </citation>
    <scope>NUCLEOTIDE SEQUENCE</scope>
    <source>
        <strain evidence="12">I ESC-2004</strain>
    </source>
</reference>
<dbReference type="Pfam" id="PF00175">
    <property type="entry name" value="NAD_binding_1"/>
    <property type="match status" value="1"/>
</dbReference>
<dbReference type="SUPFAM" id="SSF52343">
    <property type="entry name" value="Ferredoxin reductase-like, C-terminal NADP-linked domain"/>
    <property type="match status" value="1"/>
</dbReference>
<dbReference type="Gene3D" id="2.40.30.10">
    <property type="entry name" value="Translation factors"/>
    <property type="match status" value="1"/>
</dbReference>
<feature type="binding site" evidence="7">
    <location>
        <position position="114"/>
    </location>
    <ligand>
        <name>FAD</name>
        <dbReference type="ChEBI" id="CHEBI:57692"/>
    </ligand>
</feature>
<dbReference type="PRINTS" id="PR00406">
    <property type="entry name" value="CYTB5RDTASE"/>
</dbReference>
<dbReference type="PANTHER" id="PTHR19370">
    <property type="entry name" value="NADH-CYTOCHROME B5 REDUCTASE"/>
    <property type="match status" value="1"/>
</dbReference>
<feature type="binding site" evidence="7">
    <location>
        <position position="136"/>
    </location>
    <ligand>
        <name>FAD</name>
        <dbReference type="ChEBI" id="CHEBI:57692"/>
    </ligand>
</feature>
<keyword evidence="12" id="KW-1185">Reference proteome</keyword>
<keyword evidence="6 8" id="KW-0520">NAD</keyword>
<dbReference type="STRING" id="283909.R7VMA2"/>
<comment type="similarity">
    <text evidence="2 8">Belongs to the flavoprotein pyridine nucleotide cytochrome reductase family.</text>
</comment>
<organism evidence="10">
    <name type="scientific">Capitella teleta</name>
    <name type="common">Polychaete worm</name>
    <dbReference type="NCBI Taxonomy" id="283909"/>
    <lineage>
        <taxon>Eukaryota</taxon>
        <taxon>Metazoa</taxon>
        <taxon>Spiralia</taxon>
        <taxon>Lophotrochozoa</taxon>
        <taxon>Annelida</taxon>
        <taxon>Polychaeta</taxon>
        <taxon>Sedentaria</taxon>
        <taxon>Scolecida</taxon>
        <taxon>Capitellidae</taxon>
        <taxon>Capitella</taxon>
    </lineage>
</organism>
<feature type="binding site" evidence="7">
    <location>
        <position position="127"/>
    </location>
    <ligand>
        <name>FAD</name>
        <dbReference type="ChEBI" id="CHEBI:57692"/>
    </ligand>
</feature>
<evidence type="ECO:0000256" key="6">
    <source>
        <dbReference type="ARBA" id="ARBA00023027"/>
    </source>
</evidence>
<sequence length="298" mass="34097">MEGSESLRLPPRPSTPSDSDCCGSGCMTCVFDIHDKEVSLWKDECDRIRRGATASSEYTMKPERYVQLRILSIVKETQDSFVFTFAVSGGVAIKVGQHLVLRHRSDDRVITRSYTPIRTDADSFDVLIKIYNNGAMSRWVSTWQEGDLAEWRGPIGQFDHTPNKFQHLVLVAAGTGIAPMISIIQHVLNNDVDETRVHLVFSCRSSSDVLCRSLIRDFTDYWNFSVTYFLTQDTQENSSMRQRDKVVYSRLSRELLRRELPENLNQTRVVVCGTRSFDKDMMNYLTLSGFPPDCVHKF</sequence>
<comment type="catalytic activity">
    <reaction evidence="8">
        <text>2 Fe(III)-[cytochrome b5] + NADH = 2 Fe(II)-[cytochrome b5] + NAD(+) + H(+)</text>
        <dbReference type="Rhea" id="RHEA:46680"/>
        <dbReference type="Rhea" id="RHEA-COMP:10438"/>
        <dbReference type="Rhea" id="RHEA-COMP:10439"/>
        <dbReference type="ChEBI" id="CHEBI:15378"/>
        <dbReference type="ChEBI" id="CHEBI:29033"/>
        <dbReference type="ChEBI" id="CHEBI:29034"/>
        <dbReference type="ChEBI" id="CHEBI:57540"/>
        <dbReference type="ChEBI" id="CHEBI:57945"/>
        <dbReference type="EC" id="1.6.2.2"/>
    </reaction>
</comment>
<evidence type="ECO:0000313" key="12">
    <source>
        <dbReference type="Proteomes" id="UP000014760"/>
    </source>
</evidence>
<keyword evidence="5 8" id="KW-0560">Oxidoreductase</keyword>
<evidence type="ECO:0000256" key="5">
    <source>
        <dbReference type="ARBA" id="ARBA00023002"/>
    </source>
</evidence>
<evidence type="ECO:0000256" key="7">
    <source>
        <dbReference type="PIRSR" id="PIRSR601834-1"/>
    </source>
</evidence>
<dbReference type="InterPro" id="IPR017938">
    <property type="entry name" value="Riboflavin_synthase-like_b-brl"/>
</dbReference>
<dbReference type="FunCoup" id="R7VMA2">
    <property type="interactions" value="334"/>
</dbReference>
<keyword evidence="3 7" id="KW-0285">Flavoprotein</keyword>
<evidence type="ECO:0000256" key="4">
    <source>
        <dbReference type="ARBA" id="ARBA00022827"/>
    </source>
</evidence>
<evidence type="ECO:0000313" key="10">
    <source>
        <dbReference type="EMBL" id="ELU18485.1"/>
    </source>
</evidence>
<dbReference type="SUPFAM" id="SSF63380">
    <property type="entry name" value="Riboflavin synthase domain-like"/>
    <property type="match status" value="1"/>
</dbReference>
<evidence type="ECO:0000313" key="11">
    <source>
        <dbReference type="EnsemblMetazoa" id="CapteP149665"/>
    </source>
</evidence>
<evidence type="ECO:0000256" key="1">
    <source>
        <dbReference type="ARBA" id="ARBA00001974"/>
    </source>
</evidence>
<dbReference type="InterPro" id="IPR008333">
    <property type="entry name" value="Cbr1-like_FAD-bd_dom"/>
</dbReference>
<accession>R7VMA2</accession>
<keyword evidence="4 7" id="KW-0274">FAD</keyword>
<feature type="binding site" evidence="7">
    <location>
        <position position="129"/>
    </location>
    <ligand>
        <name>FAD</name>
        <dbReference type="ChEBI" id="CHEBI:57692"/>
    </ligand>
</feature>
<reference evidence="11" key="3">
    <citation type="submission" date="2015-06" db="UniProtKB">
        <authorList>
            <consortium name="EnsemblMetazoa"/>
        </authorList>
    </citation>
    <scope>IDENTIFICATION</scope>
</reference>
<dbReference type="EMBL" id="KB291874">
    <property type="protein sequence ID" value="ELU18485.1"/>
    <property type="molecule type" value="Genomic_DNA"/>
</dbReference>
<dbReference type="Gene3D" id="3.40.50.80">
    <property type="entry name" value="Nucleotide-binding domain of ferredoxin-NADP reductase (FNR) module"/>
    <property type="match status" value="1"/>
</dbReference>
<dbReference type="OMA" id="YSPYWTD"/>
<evidence type="ECO:0000259" key="9">
    <source>
        <dbReference type="PROSITE" id="PS51384"/>
    </source>
</evidence>
<dbReference type="OrthoDB" id="432685at2759"/>
<proteinExistence type="inferred from homology"/>
<gene>
    <name evidence="10" type="ORF">CAPTEDRAFT_149665</name>
</gene>
<dbReference type="InterPro" id="IPR001834">
    <property type="entry name" value="CBR-like"/>
</dbReference>
<dbReference type="GO" id="GO:0090524">
    <property type="term" value="F:cytochrome-b5 reductase activity, acting on NADH"/>
    <property type="evidence" value="ECO:0007669"/>
    <property type="project" value="UniProtKB-EC"/>
</dbReference>
<dbReference type="InterPro" id="IPR017927">
    <property type="entry name" value="FAD-bd_FR_type"/>
</dbReference>
<name>R7VMA2_CAPTE</name>
<dbReference type="EC" id="1.6.2.2" evidence="8"/>
<evidence type="ECO:0000256" key="8">
    <source>
        <dbReference type="RuleBase" id="RU361226"/>
    </source>
</evidence>
<dbReference type="Pfam" id="PF00970">
    <property type="entry name" value="FAD_binding_6"/>
    <property type="match status" value="1"/>
</dbReference>
<dbReference type="InterPro" id="IPR039261">
    <property type="entry name" value="FNR_nucleotide-bd"/>
</dbReference>
<dbReference type="PRINTS" id="PR00371">
    <property type="entry name" value="FPNCR"/>
</dbReference>
<feature type="binding site" evidence="7">
    <location>
        <position position="137"/>
    </location>
    <ligand>
        <name>FAD</name>
        <dbReference type="ChEBI" id="CHEBI:57692"/>
    </ligand>
</feature>
<dbReference type="InterPro" id="IPR001709">
    <property type="entry name" value="Flavoprot_Pyr_Nucl_cyt_Rdtase"/>
</dbReference>
<dbReference type="AlphaFoldDB" id="R7VMA2"/>
<feature type="domain" description="FAD-binding FR-type" evidence="9">
    <location>
        <begin position="63"/>
        <end position="161"/>
    </location>
</feature>